<evidence type="ECO:0000256" key="5">
    <source>
        <dbReference type="ARBA" id="ARBA00022786"/>
    </source>
</evidence>
<dbReference type="GO" id="GO:0045842">
    <property type="term" value="P:positive regulation of mitotic metaphase/anaphase transition"/>
    <property type="evidence" value="ECO:0007669"/>
    <property type="project" value="TreeGrafter"/>
</dbReference>
<accession>A0A1X7R4E6</accession>
<evidence type="ECO:0000256" key="3">
    <source>
        <dbReference type="ARBA" id="ARBA00022618"/>
    </source>
</evidence>
<dbReference type="STRING" id="1789683.A0A1X7R4E6"/>
<gene>
    <name evidence="8" type="ORF">KASA_0N05632G</name>
</gene>
<keyword evidence="5" id="KW-0833">Ubl conjugation pathway</keyword>
<dbReference type="GO" id="GO:0031145">
    <property type="term" value="P:anaphase-promoting complex-dependent catabolic process"/>
    <property type="evidence" value="ECO:0007669"/>
    <property type="project" value="TreeGrafter"/>
</dbReference>
<dbReference type="GO" id="GO:0051301">
    <property type="term" value="P:cell division"/>
    <property type="evidence" value="ECO:0007669"/>
    <property type="project" value="UniProtKB-KW"/>
</dbReference>
<dbReference type="GO" id="GO:0070979">
    <property type="term" value="P:protein K11-linked ubiquitination"/>
    <property type="evidence" value="ECO:0007669"/>
    <property type="project" value="TreeGrafter"/>
</dbReference>
<dbReference type="Pfam" id="PF12862">
    <property type="entry name" value="ANAPC5"/>
    <property type="match status" value="1"/>
</dbReference>
<keyword evidence="9" id="KW-1185">Reference proteome</keyword>
<dbReference type="PANTHER" id="PTHR12830">
    <property type="entry name" value="ANAPHASE-PROMOTING COMPLEX SUBUNIT 5"/>
    <property type="match status" value="1"/>
</dbReference>
<reference evidence="8 9" key="1">
    <citation type="submission" date="2017-04" db="EMBL/GenBank/DDBJ databases">
        <authorList>
            <person name="Afonso C.L."/>
            <person name="Miller P.J."/>
            <person name="Scott M.A."/>
            <person name="Spackman E."/>
            <person name="Goraichik I."/>
            <person name="Dimitrov K.M."/>
            <person name="Suarez D.L."/>
            <person name="Swayne D.E."/>
        </authorList>
    </citation>
    <scope>NUCLEOTIDE SEQUENCE [LARGE SCALE GENOMIC DNA]</scope>
</reference>
<keyword evidence="3" id="KW-0132">Cell division</keyword>
<evidence type="ECO:0000313" key="8">
    <source>
        <dbReference type="EMBL" id="SMN20563.1"/>
    </source>
</evidence>
<evidence type="ECO:0000256" key="4">
    <source>
        <dbReference type="ARBA" id="ARBA00022776"/>
    </source>
</evidence>
<dbReference type="PANTHER" id="PTHR12830:SF9">
    <property type="entry name" value="ANAPHASE-PROMOTING COMPLEX SUBUNIT 5"/>
    <property type="match status" value="1"/>
</dbReference>
<comment type="similarity">
    <text evidence="1">Belongs to the APC5 family.</text>
</comment>
<evidence type="ECO:0000313" key="9">
    <source>
        <dbReference type="Proteomes" id="UP000196158"/>
    </source>
</evidence>
<evidence type="ECO:0000256" key="1">
    <source>
        <dbReference type="ARBA" id="ARBA00007450"/>
    </source>
</evidence>
<dbReference type="InterPro" id="IPR037679">
    <property type="entry name" value="Apc5"/>
</dbReference>
<name>A0A1X7R4E6_9SACH</name>
<sequence length="649" mass="75639">MNFQVTVSLTPYDLAVLVFIYLHCIQGASIPWEVFEELIGPTIESSSFDPLINRDSVYNGLTQPLIPDLEVIIERLSKIEGMDSILMDYISCITSINTLETFYNMLKALNVLCLVKTSKEITERKKFNPSANIVYFTERSFLGKYVVNSLMKVEIGGFEDKNLLLHCFKKFVYEFKQANIYMAFKPSIRDISTSLISWGLISNEYKEDEKMIDIFSNFTKTLERSEPPDLTITTNHLENILDWYLYNLINGTVTFKDDPSYNFVQSIIDNITLHNKSLFPRIHIIQYLKFLETNSYEDAFRSLHNYFDYVLSQNTDAYFHISSLCLAAFYVHFHDADLAIKSFDEATKVARENRDSITLNLIIVRIIKFIESYPEHSAQFNVKVEQITRFLKSSSDSIDASIFENAYRFDSVTLFRRQDDLISMFEAIYKYTVLSMEQLKSERGLNNLMQFKANFWNELGFSSLGNIYDGFSKPSVAVEELNQMYQSLESDNLDIVKRYLKTTNFKLLNYNERMSTKMLQVRYLRIIGEYDLALTIIEECSKQCVSVCSDYRMKTNFEIEKCLLFLDADLGSRCLHLATNLLEYNQLIQNGPGVVRCVFILFRILKRNGKIEEAHQLLEQNMVNIMQYPKFREQVLSYYKERNLIAIST</sequence>
<keyword evidence="6" id="KW-0131">Cell cycle</keyword>
<protein>
    <recommendedName>
        <fullName evidence="2">Anaphase-promoting complex subunit 5</fullName>
    </recommendedName>
</protein>
<evidence type="ECO:0000256" key="6">
    <source>
        <dbReference type="ARBA" id="ARBA00023306"/>
    </source>
</evidence>
<evidence type="ECO:0000259" key="7">
    <source>
        <dbReference type="Pfam" id="PF12862"/>
    </source>
</evidence>
<evidence type="ECO:0000256" key="2">
    <source>
        <dbReference type="ARBA" id="ARBA00016066"/>
    </source>
</evidence>
<dbReference type="GO" id="GO:0005680">
    <property type="term" value="C:anaphase-promoting complex"/>
    <property type="evidence" value="ECO:0007669"/>
    <property type="project" value="InterPro"/>
</dbReference>
<dbReference type="OrthoDB" id="2504561at2759"/>
<dbReference type="Proteomes" id="UP000196158">
    <property type="component" value="Unassembled WGS sequence"/>
</dbReference>
<dbReference type="InterPro" id="IPR026000">
    <property type="entry name" value="Apc5_dom"/>
</dbReference>
<organism evidence="8 9">
    <name type="scientific">Maudiozyma saulgeensis</name>
    <dbReference type="NCBI Taxonomy" id="1789683"/>
    <lineage>
        <taxon>Eukaryota</taxon>
        <taxon>Fungi</taxon>
        <taxon>Dikarya</taxon>
        <taxon>Ascomycota</taxon>
        <taxon>Saccharomycotina</taxon>
        <taxon>Saccharomycetes</taxon>
        <taxon>Saccharomycetales</taxon>
        <taxon>Saccharomycetaceae</taxon>
        <taxon>Maudiozyma</taxon>
    </lineage>
</organism>
<keyword evidence="4" id="KW-0498">Mitosis</keyword>
<proteinExistence type="inferred from homology"/>
<dbReference type="AlphaFoldDB" id="A0A1X7R4E6"/>
<dbReference type="EMBL" id="FXLY01000005">
    <property type="protein sequence ID" value="SMN20563.1"/>
    <property type="molecule type" value="Genomic_DNA"/>
</dbReference>
<feature type="domain" description="Anaphase-promoting complex subunit 5" evidence="7">
    <location>
        <begin position="283"/>
        <end position="372"/>
    </location>
</feature>